<dbReference type="PANTHER" id="PTHR24365:SF541">
    <property type="entry name" value="PROTEIN TOLL-RELATED"/>
    <property type="match status" value="1"/>
</dbReference>
<keyword evidence="10" id="KW-0325">Glycoprotein</keyword>
<keyword evidence="8 11" id="KW-0472">Membrane</keyword>
<dbReference type="InterPro" id="IPR000483">
    <property type="entry name" value="Cys-rich_flank_reg_C"/>
</dbReference>
<dbReference type="Gene3D" id="3.40.50.10140">
    <property type="entry name" value="Toll/interleukin-1 receptor homology (TIR) domain"/>
    <property type="match status" value="2"/>
</dbReference>
<evidence type="ECO:0000256" key="6">
    <source>
        <dbReference type="ARBA" id="ARBA00022737"/>
    </source>
</evidence>
<evidence type="ECO:0000256" key="4">
    <source>
        <dbReference type="ARBA" id="ARBA00022692"/>
    </source>
</evidence>
<dbReference type="Pfam" id="PF13855">
    <property type="entry name" value="LRR_8"/>
    <property type="match status" value="1"/>
</dbReference>
<evidence type="ECO:0000313" key="13">
    <source>
        <dbReference type="EMBL" id="KAK3608674.1"/>
    </source>
</evidence>
<reference evidence="13" key="1">
    <citation type="journal article" date="2021" name="Genome Biol. Evol.">
        <title>A High-Quality Reference Genome for a Parasitic Bivalve with Doubly Uniparental Inheritance (Bivalvia: Unionida).</title>
        <authorList>
            <person name="Smith C.H."/>
        </authorList>
    </citation>
    <scope>NUCLEOTIDE SEQUENCE</scope>
    <source>
        <strain evidence="13">CHS0354</strain>
    </source>
</reference>
<evidence type="ECO:0000256" key="9">
    <source>
        <dbReference type="ARBA" id="ARBA00023170"/>
    </source>
</evidence>
<dbReference type="InterPro" id="IPR003591">
    <property type="entry name" value="Leu-rich_rpt_typical-subtyp"/>
</dbReference>
<evidence type="ECO:0000256" key="3">
    <source>
        <dbReference type="ARBA" id="ARBA00022614"/>
    </source>
</evidence>
<evidence type="ECO:0000313" key="14">
    <source>
        <dbReference type="Proteomes" id="UP001195483"/>
    </source>
</evidence>
<organism evidence="13 14">
    <name type="scientific">Potamilus streckersoni</name>
    <dbReference type="NCBI Taxonomy" id="2493646"/>
    <lineage>
        <taxon>Eukaryota</taxon>
        <taxon>Metazoa</taxon>
        <taxon>Spiralia</taxon>
        <taxon>Lophotrochozoa</taxon>
        <taxon>Mollusca</taxon>
        <taxon>Bivalvia</taxon>
        <taxon>Autobranchia</taxon>
        <taxon>Heteroconchia</taxon>
        <taxon>Palaeoheterodonta</taxon>
        <taxon>Unionida</taxon>
        <taxon>Unionoidea</taxon>
        <taxon>Unionidae</taxon>
        <taxon>Ambleminae</taxon>
        <taxon>Lampsilini</taxon>
        <taxon>Potamilus</taxon>
    </lineage>
</organism>
<sequence>MESIVISAILVIGTPKVTQASCDYNIIHYSDYGYHFYKNNQLFPWIERIIEINDMNKTGCYINTTQIIEDMKLPEGPVLVVLEFDCMQMNSLDFSSFEKPTRRNAIGYFIISGCNISFNSINEITRTMEIWGIDLYSNDFSNYYEISPSECFWQTKTSTYYYQNLQYPTPNFTEIFSCAKYFPKMTEVMFKNISWTELPSFLQKQFINLQTLQIPHNNFAVPPYFPWSEKEEFLPWNLSRTGYFQYRYSDELHLDIATNVFKRHFNLDYNQITDLRNFSFHGYLHMLTIRANHLTQVGVETFRNVNGLRHLDISQNELENIPVGTFDGLSTLRYLQMQGNKLQQLEKGLFDDVRSLVYLNIANNTLSSLQKGLLSDLTSLSELHLENNNISVINTEVFPNVSMFLAAVYINNNPLLSLPEFIFLFPSLLHVDLRETQITFDNMNEILDGIKTYKIAEMVVKSSCSSDIDIKNRKKRRLVDLRNASVRQIMPILTPLRQFKLQLIMENYHFRLDENPLSCMCDIDSLLTIFSYILKSGFVDEDEYYFKELICDSPIELKGRKLLEVKKDELYCPISISGCPVNCFCFKRYINHNVIVDCRWRNLSDLHDFMPNGSLELWYNGNEIKTLNSKSYFEFVQLLNLSDNKVSKLEALAIKGLHNLLNLYLHSNLLANLPKEIAGIGFKNLTLRNNPFKCDCDTLWTKEWILRQNEYISDYIDTKCNDENEQGRQLVLVPDGEFVCKNESDYRDLIITAVGTTVGGVLTVFIFIIVFTYRLEIKVLLYIYIGVHPFDKDTNTEEEEVDVVIVHSEKLTDWVMDHLVVILEGRDYNFRVCNMARDFVVGFSFQENLNLVVHHSKRIIILISEDWKTDNEIFKVAWNIAKEKIKESKSNFGIIITHGVTQKQLTDKVLLRFMKRGRYIDSKKMLFLEKILYSMPIKDKGKRQARKPNIRSLIQKEFSIREDRIEDNRDQAFISYSDQDLNFLLMELLPKLEKLRYRLRLPDRDFIPGASQQDNILNAMDGAMRTVLVLSGSHIKDEWSLFTFRAAREKSLREKTNHLIIIVRDNVDLTLMDEDVKHYIRTYISLHANDRWFWPKLLNALPDPPPPATERLI</sequence>
<dbReference type="PROSITE" id="PS50104">
    <property type="entry name" value="TIR"/>
    <property type="match status" value="2"/>
</dbReference>
<dbReference type="InterPro" id="IPR001611">
    <property type="entry name" value="Leu-rich_rpt"/>
</dbReference>
<dbReference type="SMART" id="SM00082">
    <property type="entry name" value="LRRCT"/>
    <property type="match status" value="2"/>
</dbReference>
<evidence type="ECO:0000256" key="2">
    <source>
        <dbReference type="ARBA" id="ARBA00009634"/>
    </source>
</evidence>
<reference evidence="13" key="3">
    <citation type="submission" date="2023-05" db="EMBL/GenBank/DDBJ databases">
        <authorList>
            <person name="Smith C.H."/>
        </authorList>
    </citation>
    <scope>NUCLEOTIDE SEQUENCE</scope>
    <source>
        <strain evidence="13">CHS0354</strain>
        <tissue evidence="13">Mantle</tissue>
    </source>
</reference>
<dbReference type="Pfam" id="PF13676">
    <property type="entry name" value="TIR_2"/>
    <property type="match status" value="1"/>
</dbReference>
<keyword evidence="14" id="KW-1185">Reference proteome</keyword>
<keyword evidence="7 11" id="KW-1133">Transmembrane helix</keyword>
<evidence type="ECO:0000256" key="8">
    <source>
        <dbReference type="ARBA" id="ARBA00023136"/>
    </source>
</evidence>
<evidence type="ECO:0000256" key="1">
    <source>
        <dbReference type="ARBA" id="ARBA00004479"/>
    </source>
</evidence>
<dbReference type="InterPro" id="IPR000157">
    <property type="entry name" value="TIR_dom"/>
</dbReference>
<reference evidence="13" key="2">
    <citation type="journal article" date="2021" name="Genome Biol. Evol.">
        <title>Developing a high-quality reference genome for a parasitic bivalve with doubly uniparental inheritance (Bivalvia: Unionida).</title>
        <authorList>
            <person name="Smith C.H."/>
        </authorList>
    </citation>
    <scope>NUCLEOTIDE SEQUENCE</scope>
    <source>
        <strain evidence="13">CHS0354</strain>
        <tissue evidence="13">Mantle</tissue>
    </source>
</reference>
<dbReference type="SMART" id="SM00369">
    <property type="entry name" value="LRR_TYP"/>
    <property type="match status" value="7"/>
</dbReference>
<feature type="domain" description="TIR" evidence="12">
    <location>
        <begin position="968"/>
        <end position="1101"/>
    </location>
</feature>
<feature type="domain" description="TIR" evidence="12">
    <location>
        <begin position="799"/>
        <end position="935"/>
    </location>
</feature>
<dbReference type="GO" id="GO:0007165">
    <property type="term" value="P:signal transduction"/>
    <property type="evidence" value="ECO:0007669"/>
    <property type="project" value="InterPro"/>
</dbReference>
<gene>
    <name evidence="13" type="ORF">CHS0354_014382</name>
</gene>
<dbReference type="PANTHER" id="PTHR24365">
    <property type="entry name" value="TOLL-LIKE RECEPTOR"/>
    <property type="match status" value="1"/>
</dbReference>
<dbReference type="Proteomes" id="UP001195483">
    <property type="component" value="Unassembled WGS sequence"/>
</dbReference>
<dbReference type="GO" id="GO:0038023">
    <property type="term" value="F:signaling receptor activity"/>
    <property type="evidence" value="ECO:0007669"/>
    <property type="project" value="TreeGrafter"/>
</dbReference>
<keyword evidence="4 11" id="KW-0812">Transmembrane</keyword>
<dbReference type="SUPFAM" id="SSF52058">
    <property type="entry name" value="L domain-like"/>
    <property type="match status" value="2"/>
</dbReference>
<dbReference type="Gene3D" id="3.80.10.10">
    <property type="entry name" value="Ribonuclease Inhibitor"/>
    <property type="match status" value="3"/>
</dbReference>
<comment type="caution">
    <text evidence="13">The sequence shown here is derived from an EMBL/GenBank/DDBJ whole genome shotgun (WGS) entry which is preliminary data.</text>
</comment>
<evidence type="ECO:0000259" key="12">
    <source>
        <dbReference type="PROSITE" id="PS50104"/>
    </source>
</evidence>
<evidence type="ECO:0000256" key="7">
    <source>
        <dbReference type="ARBA" id="ARBA00022989"/>
    </source>
</evidence>
<dbReference type="EMBL" id="JAEAOA010000889">
    <property type="protein sequence ID" value="KAK3608674.1"/>
    <property type="molecule type" value="Genomic_DNA"/>
</dbReference>
<dbReference type="InterPro" id="IPR032675">
    <property type="entry name" value="LRR_dom_sf"/>
</dbReference>
<dbReference type="SMART" id="SM00255">
    <property type="entry name" value="TIR"/>
    <property type="match status" value="1"/>
</dbReference>
<comment type="subcellular location">
    <subcellularLocation>
        <location evidence="1">Membrane</location>
        <topology evidence="1">Single-pass type I membrane protein</topology>
    </subcellularLocation>
</comment>
<dbReference type="AlphaFoldDB" id="A0AAE0TEU9"/>
<comment type="similarity">
    <text evidence="2">Belongs to the Toll-like receptor family.</text>
</comment>
<evidence type="ECO:0000256" key="10">
    <source>
        <dbReference type="ARBA" id="ARBA00023180"/>
    </source>
</evidence>
<dbReference type="GO" id="GO:0005886">
    <property type="term" value="C:plasma membrane"/>
    <property type="evidence" value="ECO:0007669"/>
    <property type="project" value="TreeGrafter"/>
</dbReference>
<name>A0AAE0TEU9_9BIVA</name>
<keyword evidence="6" id="KW-0677">Repeat</keyword>
<accession>A0AAE0TEU9</accession>
<protein>
    <recommendedName>
        <fullName evidence="12">TIR domain-containing protein</fullName>
    </recommendedName>
</protein>
<proteinExistence type="inferred from homology"/>
<keyword evidence="9" id="KW-0675">Receptor</keyword>
<evidence type="ECO:0000256" key="11">
    <source>
        <dbReference type="SAM" id="Phobius"/>
    </source>
</evidence>
<keyword evidence="3" id="KW-0433">Leucine-rich repeat</keyword>
<feature type="transmembrane region" description="Helical" evidence="11">
    <location>
        <begin position="749"/>
        <end position="773"/>
    </location>
</feature>
<dbReference type="SUPFAM" id="SSF52200">
    <property type="entry name" value="Toll/Interleukin receptor TIR domain"/>
    <property type="match status" value="2"/>
</dbReference>
<dbReference type="InterPro" id="IPR035897">
    <property type="entry name" value="Toll_tir_struct_dom_sf"/>
</dbReference>
<keyword evidence="5" id="KW-0732">Signal</keyword>
<evidence type="ECO:0000256" key="5">
    <source>
        <dbReference type="ARBA" id="ARBA00022729"/>
    </source>
</evidence>